<evidence type="ECO:0000313" key="6">
    <source>
        <dbReference type="Proteomes" id="UP000287033"/>
    </source>
</evidence>
<dbReference type="GO" id="GO:0004329">
    <property type="term" value="F:formate-tetrahydrofolate ligase activity"/>
    <property type="evidence" value="ECO:0007669"/>
    <property type="project" value="InterPro"/>
</dbReference>
<name>A0A401TCA6_CHIPU</name>
<comment type="caution">
    <text evidence="5">The sequence shown here is derived from an EMBL/GenBank/DDBJ whole genome shotgun (WGS) entry which is preliminary data.</text>
</comment>
<evidence type="ECO:0000256" key="1">
    <source>
        <dbReference type="ARBA" id="ARBA00022563"/>
    </source>
</evidence>
<dbReference type="Proteomes" id="UP000287033">
    <property type="component" value="Unassembled WGS sequence"/>
</dbReference>
<organism evidence="5 6">
    <name type="scientific">Chiloscyllium punctatum</name>
    <name type="common">Brownbanded bambooshark</name>
    <name type="synonym">Hemiscyllium punctatum</name>
    <dbReference type="NCBI Taxonomy" id="137246"/>
    <lineage>
        <taxon>Eukaryota</taxon>
        <taxon>Metazoa</taxon>
        <taxon>Chordata</taxon>
        <taxon>Craniata</taxon>
        <taxon>Vertebrata</taxon>
        <taxon>Chondrichthyes</taxon>
        <taxon>Elasmobranchii</taxon>
        <taxon>Galeomorphii</taxon>
        <taxon>Galeoidea</taxon>
        <taxon>Orectolobiformes</taxon>
        <taxon>Hemiscylliidae</taxon>
        <taxon>Chiloscyllium</taxon>
    </lineage>
</organism>
<dbReference type="AlphaFoldDB" id="A0A401TCA6"/>
<keyword evidence="6" id="KW-1185">Reference proteome</keyword>
<keyword evidence="4" id="KW-0067">ATP-binding</keyword>
<evidence type="ECO:0000313" key="5">
    <source>
        <dbReference type="EMBL" id="GCC40283.1"/>
    </source>
</evidence>
<protein>
    <submittedName>
        <fullName evidence="5">Uncharacterized protein</fullName>
    </submittedName>
</protein>
<evidence type="ECO:0000256" key="4">
    <source>
        <dbReference type="ARBA" id="ARBA00022840"/>
    </source>
</evidence>
<sequence length="36" mass="3819">MAVLALTDGLKDMRARLGKMVVASSKKGEPVTTDDL</sequence>
<dbReference type="GO" id="GO:0005524">
    <property type="term" value="F:ATP binding"/>
    <property type="evidence" value="ECO:0007669"/>
    <property type="project" value="UniProtKB-KW"/>
</dbReference>
<keyword evidence="2" id="KW-0436">Ligase</keyword>
<dbReference type="Gene3D" id="3.30.1510.10">
    <property type="entry name" value="Domain 2, N(10)-formyltetrahydrofolate synthetase"/>
    <property type="match status" value="1"/>
</dbReference>
<accession>A0A401TCA6</accession>
<dbReference type="EMBL" id="BEZZ01034380">
    <property type="protein sequence ID" value="GCC40283.1"/>
    <property type="molecule type" value="Genomic_DNA"/>
</dbReference>
<evidence type="ECO:0000256" key="2">
    <source>
        <dbReference type="ARBA" id="ARBA00022598"/>
    </source>
</evidence>
<keyword evidence="1" id="KW-0554">One-carbon metabolism</keyword>
<evidence type="ECO:0000256" key="3">
    <source>
        <dbReference type="ARBA" id="ARBA00022741"/>
    </source>
</evidence>
<dbReference type="STRING" id="137246.A0A401TCA6"/>
<dbReference type="GO" id="GO:0006730">
    <property type="term" value="P:one-carbon metabolic process"/>
    <property type="evidence" value="ECO:0007669"/>
    <property type="project" value="UniProtKB-KW"/>
</dbReference>
<dbReference type="InterPro" id="IPR000559">
    <property type="entry name" value="Formate_THF_ligase"/>
</dbReference>
<feature type="non-terminal residue" evidence="5">
    <location>
        <position position="36"/>
    </location>
</feature>
<gene>
    <name evidence="5" type="ORF">chiPu_0024181</name>
</gene>
<keyword evidence="3" id="KW-0547">Nucleotide-binding</keyword>
<proteinExistence type="predicted"/>
<reference evidence="5 6" key="1">
    <citation type="journal article" date="2018" name="Nat. Ecol. Evol.">
        <title>Shark genomes provide insights into elasmobranch evolution and the origin of vertebrates.</title>
        <authorList>
            <person name="Hara Y"/>
            <person name="Yamaguchi K"/>
            <person name="Onimaru K"/>
            <person name="Kadota M"/>
            <person name="Koyanagi M"/>
            <person name="Keeley SD"/>
            <person name="Tatsumi K"/>
            <person name="Tanaka K"/>
            <person name="Motone F"/>
            <person name="Kageyama Y"/>
            <person name="Nozu R"/>
            <person name="Adachi N"/>
            <person name="Nishimura O"/>
            <person name="Nakagawa R"/>
            <person name="Tanegashima C"/>
            <person name="Kiyatake I"/>
            <person name="Matsumoto R"/>
            <person name="Murakumo K"/>
            <person name="Nishida K"/>
            <person name="Terakita A"/>
            <person name="Kuratani S"/>
            <person name="Sato K"/>
            <person name="Hyodo S Kuraku.S."/>
        </authorList>
    </citation>
    <scope>NUCLEOTIDE SEQUENCE [LARGE SCALE GENOMIC DNA]</scope>
</reference>
<dbReference type="Pfam" id="PF01268">
    <property type="entry name" value="FTHFS"/>
    <property type="match status" value="1"/>
</dbReference>
<dbReference type="OrthoDB" id="1845775at2759"/>
<dbReference type="SUPFAM" id="SSF52540">
    <property type="entry name" value="P-loop containing nucleoside triphosphate hydrolases"/>
    <property type="match status" value="1"/>
</dbReference>
<dbReference type="InterPro" id="IPR027417">
    <property type="entry name" value="P-loop_NTPase"/>
</dbReference>